<keyword evidence="1" id="KW-0472">Membrane</keyword>
<accession>A0ABY4G9W4</accession>
<keyword evidence="1" id="KW-1133">Transmembrane helix</keyword>
<keyword evidence="3" id="KW-1185">Reference proteome</keyword>
<protein>
    <submittedName>
        <fullName evidence="2">Uncharacterized protein</fullName>
    </submittedName>
</protein>
<reference evidence="2" key="1">
    <citation type="submission" date="2022-04" db="EMBL/GenBank/DDBJ databases">
        <title>Hymenobacter sp. isolated from the air.</title>
        <authorList>
            <person name="Won M."/>
            <person name="Lee C.-M."/>
            <person name="Woen H.-Y."/>
            <person name="Kwon S.-W."/>
        </authorList>
    </citation>
    <scope>NUCLEOTIDE SEQUENCE</scope>
    <source>
        <strain evidence="2">5420S-77</strain>
    </source>
</reference>
<feature type="transmembrane region" description="Helical" evidence="1">
    <location>
        <begin position="197"/>
        <end position="219"/>
    </location>
</feature>
<evidence type="ECO:0000256" key="1">
    <source>
        <dbReference type="SAM" id="Phobius"/>
    </source>
</evidence>
<evidence type="ECO:0000313" key="2">
    <source>
        <dbReference type="EMBL" id="UOQ67546.1"/>
    </source>
</evidence>
<organism evidence="2 3">
    <name type="scientific">Hymenobacter volaticus</name>
    <dbReference type="NCBI Taxonomy" id="2932254"/>
    <lineage>
        <taxon>Bacteria</taxon>
        <taxon>Pseudomonadati</taxon>
        <taxon>Bacteroidota</taxon>
        <taxon>Cytophagia</taxon>
        <taxon>Cytophagales</taxon>
        <taxon>Hymenobacteraceae</taxon>
        <taxon>Hymenobacter</taxon>
    </lineage>
</organism>
<evidence type="ECO:0000313" key="3">
    <source>
        <dbReference type="Proteomes" id="UP000830401"/>
    </source>
</evidence>
<dbReference type="EMBL" id="CP095061">
    <property type="protein sequence ID" value="UOQ67546.1"/>
    <property type="molecule type" value="Genomic_DNA"/>
</dbReference>
<dbReference type="RefSeq" id="WP_245123251.1">
    <property type="nucleotide sequence ID" value="NZ_CP095061.1"/>
</dbReference>
<proteinExistence type="predicted"/>
<dbReference type="Proteomes" id="UP000830401">
    <property type="component" value="Chromosome"/>
</dbReference>
<keyword evidence="1" id="KW-0812">Transmembrane</keyword>
<sequence>MSTLYLPRRHRRALLLPRGLVALGFLLLIGCSALVGQPELRRYSVMQLTMPVVCKRPDRNAGNCLPSAQEIKRMGFWQTVDFTGSSVTDSSTLHLIRYHLRAMQQLKTSTGLAVRFHEKARYGSLVDALDEANQANMRKYFVDIHSSVTTLYVLPMLRSASFVAAEVDTLPVETNPVATTGIRRWLDRINSHLENQAWGTILLAGLSVWLLVALGQWLLQEE</sequence>
<name>A0ABY4G9W4_9BACT</name>
<gene>
    <name evidence="2" type="ORF">MUN86_06645</name>
</gene>